<comment type="caution">
    <text evidence="1">The sequence shown here is derived from an EMBL/GenBank/DDBJ whole genome shotgun (WGS) entry which is preliminary data.</text>
</comment>
<evidence type="ECO:0000313" key="1">
    <source>
        <dbReference type="EMBL" id="GAG52837.1"/>
    </source>
</evidence>
<reference evidence="1" key="1">
    <citation type="journal article" date="2014" name="Front. Microbiol.">
        <title>High frequency of phylogenetically diverse reductive dehalogenase-homologous genes in deep subseafloor sedimentary metagenomes.</title>
        <authorList>
            <person name="Kawai M."/>
            <person name="Futagami T."/>
            <person name="Toyoda A."/>
            <person name="Takaki Y."/>
            <person name="Nishi S."/>
            <person name="Hori S."/>
            <person name="Arai W."/>
            <person name="Tsubouchi T."/>
            <person name="Morono Y."/>
            <person name="Uchiyama I."/>
            <person name="Ito T."/>
            <person name="Fujiyama A."/>
            <person name="Inagaki F."/>
            <person name="Takami H."/>
        </authorList>
    </citation>
    <scope>NUCLEOTIDE SEQUENCE</scope>
    <source>
        <strain evidence="1">Expedition CK06-06</strain>
    </source>
</reference>
<protein>
    <submittedName>
        <fullName evidence="1">Uncharacterized protein</fullName>
    </submittedName>
</protein>
<sequence length="224" mass="24460">RIGKQQGALAVDYRKLVRDFTEKQSSLKVRLDEERVRLETLANDEKSWAGEFMQVKEAANLLAKINQTLEEASKEVSKHGGGLVIAYDKQIESIKDFVGPAVEIVQAIQKDIGALGDLAKKMAEGGGGVVEKTRELGGKVDKGYAALEGKVSPTTQPAVDKAELVKQAAAGLRRIADLLNEQSKLLSTFADDQPPVRGLYGWYPTVVMGERGLRGPLDKLLRQF</sequence>
<organism evidence="1">
    <name type="scientific">marine sediment metagenome</name>
    <dbReference type="NCBI Taxonomy" id="412755"/>
    <lineage>
        <taxon>unclassified sequences</taxon>
        <taxon>metagenomes</taxon>
        <taxon>ecological metagenomes</taxon>
    </lineage>
</organism>
<name>X0Z2W0_9ZZZZ</name>
<feature type="non-terminal residue" evidence="1">
    <location>
        <position position="1"/>
    </location>
</feature>
<accession>X0Z2W0</accession>
<proteinExistence type="predicted"/>
<dbReference type="AlphaFoldDB" id="X0Z2W0"/>
<dbReference type="EMBL" id="BARS01053647">
    <property type="protein sequence ID" value="GAG52837.1"/>
    <property type="molecule type" value="Genomic_DNA"/>
</dbReference>
<gene>
    <name evidence="1" type="ORF">S01H1_79560</name>
</gene>
<feature type="non-terminal residue" evidence="1">
    <location>
        <position position="224"/>
    </location>
</feature>